<protein>
    <submittedName>
        <fullName evidence="3">Phage-related replication protein</fullName>
    </submittedName>
</protein>
<keyword evidence="1" id="KW-1133">Transmembrane helix</keyword>
<name>A0A1D4PMQ1_9STAP</name>
<evidence type="ECO:0000313" key="3">
    <source>
        <dbReference type="EMBL" id="SCT24271.1"/>
    </source>
</evidence>
<keyword evidence="1" id="KW-0812">Transmembrane</keyword>
<sequence length="248" mass="28233">MKNIINTYLYYLIMLIIVGILLASLYFLYVWKNGQPENQDHYKNFTELKSDTKEHRDWKVNAKTTNNKDILVTAIHGGGIEPGTSELAKIISKKGDFNLYSFEGLLKTNNQKLHITSTRFDDPKLIKMTNESNEAVSIHGIQEQKKVVYIGGKDKAMAKSIKKELEKEGFNVEKSPQYVNGDSSNNVINKNDTGSGVQLEISTQYRKSFFDNSSLSRKTRENTSNYKQSIYDFAEAVTKGVKTQTHKK</sequence>
<dbReference type="Proteomes" id="UP000095768">
    <property type="component" value="Unassembled WGS sequence"/>
</dbReference>
<evidence type="ECO:0000313" key="5">
    <source>
        <dbReference type="Proteomes" id="UP000095768"/>
    </source>
</evidence>
<evidence type="ECO:0000313" key="2">
    <source>
        <dbReference type="EMBL" id="SCT02302.1"/>
    </source>
</evidence>
<evidence type="ECO:0000256" key="1">
    <source>
        <dbReference type="SAM" id="Phobius"/>
    </source>
</evidence>
<dbReference type="RefSeq" id="WP_069995741.1">
    <property type="nucleotide sequence ID" value="NZ_FMPG01000010.1"/>
</dbReference>
<dbReference type="AlphaFoldDB" id="A0A1D4PMQ1"/>
<accession>A0A1D4PMQ1</accession>
<reference evidence="3 5" key="2">
    <citation type="submission" date="2016-09" db="EMBL/GenBank/DDBJ databases">
        <authorList>
            <consortium name="Pathogen Informatics"/>
        </authorList>
    </citation>
    <scope>NUCLEOTIDE SEQUENCE [LARGE SCALE GENOMIC DNA]</scope>
    <source>
        <strain evidence="3 5">82B</strain>
    </source>
</reference>
<dbReference type="Gene3D" id="3.40.630.100">
    <property type="entry name" value="Poly-gamma-glutamate hydrolase, zinc-binding motif"/>
    <property type="match status" value="1"/>
</dbReference>
<dbReference type="EMBL" id="FMPG01000010">
    <property type="protein sequence ID" value="SCT24271.1"/>
    <property type="molecule type" value="Genomic_DNA"/>
</dbReference>
<dbReference type="Pfam" id="PF05908">
    <property type="entry name" value="Gamma_PGA_hydro"/>
    <property type="match status" value="1"/>
</dbReference>
<keyword evidence="1" id="KW-0472">Membrane</keyword>
<dbReference type="EMBL" id="FMPI01000010">
    <property type="protein sequence ID" value="SCT02302.1"/>
    <property type="molecule type" value="Genomic_DNA"/>
</dbReference>
<organism evidence="3 5">
    <name type="scientific">Staphylococcus caeli</name>
    <dbReference type="NCBI Taxonomy" id="2201815"/>
    <lineage>
        <taxon>Bacteria</taxon>
        <taxon>Bacillati</taxon>
        <taxon>Bacillota</taxon>
        <taxon>Bacilli</taxon>
        <taxon>Bacillales</taxon>
        <taxon>Staphylococcaceae</taxon>
        <taxon>Staphylococcus</taxon>
    </lineage>
</organism>
<proteinExistence type="predicted"/>
<evidence type="ECO:0000313" key="4">
    <source>
        <dbReference type="Proteomes" id="UP000095412"/>
    </source>
</evidence>
<dbReference type="Proteomes" id="UP000095412">
    <property type="component" value="Unassembled WGS sequence"/>
</dbReference>
<feature type="transmembrane region" description="Helical" evidence="1">
    <location>
        <begin position="9"/>
        <end position="31"/>
    </location>
</feature>
<keyword evidence="4" id="KW-1185">Reference proteome</keyword>
<dbReference type="InterPro" id="IPR038128">
    <property type="entry name" value="Gamma_PGA_hydro_sf"/>
</dbReference>
<dbReference type="InterPro" id="IPR008585">
    <property type="entry name" value="Gamma_PGA_hydro"/>
</dbReference>
<gene>
    <name evidence="3" type="ORF">SAMEA2297795_02072</name>
    <name evidence="2" type="ORF">SAMEA2297796_01593</name>
</gene>
<dbReference type="OrthoDB" id="7721587at2"/>
<reference evidence="2 4" key="1">
    <citation type="submission" date="2016-09" db="EMBL/GenBank/DDBJ databases">
        <authorList>
            <consortium name="Pathogen Informatics"/>
            <person name="Sun Q."/>
            <person name="Inoue M."/>
        </authorList>
    </citation>
    <scope>NUCLEOTIDE SEQUENCE [LARGE SCALE GENOMIC DNA]</scope>
    <source>
        <strain evidence="2 4">82C</strain>
    </source>
</reference>